<dbReference type="NCBIfam" id="TIGR00203">
    <property type="entry name" value="cydB"/>
    <property type="match status" value="1"/>
</dbReference>
<organism evidence="13 14">
    <name type="scientific">Microbacterium schleiferi</name>
    <dbReference type="NCBI Taxonomy" id="69362"/>
    <lineage>
        <taxon>Bacteria</taxon>
        <taxon>Bacillati</taxon>
        <taxon>Actinomycetota</taxon>
        <taxon>Actinomycetes</taxon>
        <taxon>Micrococcales</taxon>
        <taxon>Microbacteriaceae</taxon>
        <taxon>Microbacterium</taxon>
    </lineage>
</organism>
<reference evidence="13 14" key="1">
    <citation type="submission" date="2020-11" db="EMBL/GenBank/DDBJ databases">
        <title>Amino acid is mineralized and recycled by bacteria in oceanic microbiome.</title>
        <authorList>
            <person name="Zheng L.Y."/>
        </authorList>
    </citation>
    <scope>NUCLEOTIDE SEQUENCE [LARGE SCALE GENOMIC DNA]</scope>
    <source>
        <strain evidence="13 14">A32-1</strain>
    </source>
</reference>
<comment type="subcellular location">
    <subcellularLocation>
        <location evidence="1">Cell membrane</location>
        <topology evidence="1">Multi-pass membrane protein</topology>
    </subcellularLocation>
</comment>
<dbReference type="GO" id="GO:0046872">
    <property type="term" value="F:metal ion binding"/>
    <property type="evidence" value="ECO:0007669"/>
    <property type="project" value="UniProtKB-KW"/>
</dbReference>
<dbReference type="AlphaFoldDB" id="A0A7S8MWY5"/>
<evidence type="ECO:0000256" key="2">
    <source>
        <dbReference type="ARBA" id="ARBA00007543"/>
    </source>
</evidence>
<keyword evidence="4" id="KW-1003">Cell membrane</keyword>
<name>A0A7S8MWY5_9MICO</name>
<keyword evidence="6 12" id="KW-0812">Transmembrane</keyword>
<evidence type="ECO:0000256" key="12">
    <source>
        <dbReference type="SAM" id="Phobius"/>
    </source>
</evidence>
<feature type="transmembrane region" description="Helical" evidence="12">
    <location>
        <begin position="253"/>
        <end position="274"/>
    </location>
</feature>
<evidence type="ECO:0000313" key="14">
    <source>
        <dbReference type="Proteomes" id="UP000594480"/>
    </source>
</evidence>
<dbReference type="RefSeq" id="WP_195692136.1">
    <property type="nucleotide sequence ID" value="NZ_CP064760.1"/>
</dbReference>
<protein>
    <submittedName>
        <fullName evidence="13">Cytochrome d ubiquinol oxidase subunit II</fullName>
    </submittedName>
</protein>
<keyword evidence="8" id="KW-0249">Electron transport</keyword>
<gene>
    <name evidence="13" type="primary">cydB</name>
    <name evidence="13" type="ORF">IT882_12585</name>
</gene>
<dbReference type="GO" id="GO:0009055">
    <property type="term" value="F:electron transfer activity"/>
    <property type="evidence" value="ECO:0007669"/>
    <property type="project" value="TreeGrafter"/>
</dbReference>
<keyword evidence="7" id="KW-0479">Metal-binding</keyword>
<evidence type="ECO:0000313" key="13">
    <source>
        <dbReference type="EMBL" id="QPE04045.1"/>
    </source>
</evidence>
<evidence type="ECO:0000256" key="11">
    <source>
        <dbReference type="ARBA" id="ARBA00023136"/>
    </source>
</evidence>
<keyword evidence="5" id="KW-0349">Heme</keyword>
<keyword evidence="10" id="KW-0408">Iron</keyword>
<feature type="transmembrane region" description="Helical" evidence="12">
    <location>
        <begin position="159"/>
        <end position="180"/>
    </location>
</feature>
<evidence type="ECO:0000256" key="9">
    <source>
        <dbReference type="ARBA" id="ARBA00022989"/>
    </source>
</evidence>
<dbReference type="KEGG" id="msf:IT882_12585"/>
<comment type="similarity">
    <text evidence="2">Belongs to the cytochrome ubiquinol oxidase subunit 2 family.</text>
</comment>
<dbReference type="GO" id="GO:0070069">
    <property type="term" value="C:cytochrome complex"/>
    <property type="evidence" value="ECO:0007669"/>
    <property type="project" value="TreeGrafter"/>
</dbReference>
<keyword evidence="9 12" id="KW-1133">Transmembrane helix</keyword>
<sequence>MDLAYLWFWIVGVLFVGYFVLDGFDFGVGMSLPFLGKDEVGKRQIINTIGPVWDFNETWLIVAGACLFAAYPEWYASLFSGFYLALLLILLALILRGVSFEYRHQREGLRWKKGFDTMIVIGSVLPALLWGVAVANLVQGVPLDENHEYTGSLLTLLNPYGLLGGITLVLVLFLHGLYFIGLKTDGQVHEDAKRLATRVGFITVVVAAAFLIWTIFIAAAHEAPLLPFVIAAAALAAVALLLSMFFHVKEREGWAFTAGIFTVALAVLTLWMSMFPNVMRSSTDVAFSLTIENASSTDYTLTIMSWAALIFLPLVLAYQGWTYWVFRKRVTRSRIEKAELVNH</sequence>
<evidence type="ECO:0000256" key="6">
    <source>
        <dbReference type="ARBA" id="ARBA00022692"/>
    </source>
</evidence>
<keyword evidence="14" id="KW-1185">Reference proteome</keyword>
<accession>A0A7S8MWY5</accession>
<evidence type="ECO:0000256" key="5">
    <source>
        <dbReference type="ARBA" id="ARBA00022617"/>
    </source>
</evidence>
<keyword evidence="11 12" id="KW-0472">Membrane</keyword>
<dbReference type="GO" id="GO:0019646">
    <property type="term" value="P:aerobic electron transport chain"/>
    <property type="evidence" value="ECO:0007669"/>
    <property type="project" value="TreeGrafter"/>
</dbReference>
<evidence type="ECO:0000256" key="1">
    <source>
        <dbReference type="ARBA" id="ARBA00004651"/>
    </source>
</evidence>
<feature type="transmembrane region" description="Helical" evidence="12">
    <location>
        <begin position="201"/>
        <end position="219"/>
    </location>
</feature>
<proteinExistence type="inferred from homology"/>
<evidence type="ECO:0000256" key="10">
    <source>
        <dbReference type="ARBA" id="ARBA00023004"/>
    </source>
</evidence>
<feature type="transmembrane region" description="Helical" evidence="12">
    <location>
        <begin position="77"/>
        <end position="98"/>
    </location>
</feature>
<evidence type="ECO:0000256" key="3">
    <source>
        <dbReference type="ARBA" id="ARBA00022448"/>
    </source>
</evidence>
<dbReference type="Proteomes" id="UP000594480">
    <property type="component" value="Chromosome"/>
</dbReference>
<dbReference type="Pfam" id="PF02322">
    <property type="entry name" value="Cyt_bd_oxida_II"/>
    <property type="match status" value="1"/>
</dbReference>
<feature type="transmembrane region" description="Helical" evidence="12">
    <location>
        <begin position="303"/>
        <end position="326"/>
    </location>
</feature>
<feature type="transmembrane region" description="Helical" evidence="12">
    <location>
        <begin position="6"/>
        <end position="32"/>
    </location>
</feature>
<feature type="transmembrane region" description="Helical" evidence="12">
    <location>
        <begin position="225"/>
        <end position="246"/>
    </location>
</feature>
<evidence type="ECO:0000256" key="7">
    <source>
        <dbReference type="ARBA" id="ARBA00022723"/>
    </source>
</evidence>
<dbReference type="PANTHER" id="PTHR43141:SF5">
    <property type="entry name" value="CYTOCHROME BD-I UBIQUINOL OXIDASE SUBUNIT 2"/>
    <property type="match status" value="1"/>
</dbReference>
<evidence type="ECO:0000256" key="4">
    <source>
        <dbReference type="ARBA" id="ARBA00022475"/>
    </source>
</evidence>
<keyword evidence="3" id="KW-0813">Transport</keyword>
<dbReference type="GO" id="GO:0005886">
    <property type="term" value="C:plasma membrane"/>
    <property type="evidence" value="ECO:0007669"/>
    <property type="project" value="UniProtKB-SubCell"/>
</dbReference>
<dbReference type="PANTHER" id="PTHR43141">
    <property type="entry name" value="CYTOCHROME BD2 SUBUNIT II"/>
    <property type="match status" value="1"/>
</dbReference>
<dbReference type="PIRSF" id="PIRSF000267">
    <property type="entry name" value="Cyt_oxidse_sub2"/>
    <property type="match status" value="1"/>
</dbReference>
<dbReference type="EMBL" id="CP064760">
    <property type="protein sequence ID" value="QPE04045.1"/>
    <property type="molecule type" value="Genomic_DNA"/>
</dbReference>
<dbReference type="InterPro" id="IPR003317">
    <property type="entry name" value="Cyt-d_oxidase_su2"/>
</dbReference>
<evidence type="ECO:0000256" key="8">
    <source>
        <dbReference type="ARBA" id="ARBA00022982"/>
    </source>
</evidence>
<dbReference type="GO" id="GO:0016682">
    <property type="term" value="F:oxidoreductase activity, acting on diphenols and related substances as donors, oxygen as acceptor"/>
    <property type="evidence" value="ECO:0007669"/>
    <property type="project" value="TreeGrafter"/>
</dbReference>
<feature type="transmembrane region" description="Helical" evidence="12">
    <location>
        <begin position="119"/>
        <end position="139"/>
    </location>
</feature>